<evidence type="ECO:0000313" key="4">
    <source>
        <dbReference type="Proteomes" id="UP000656548"/>
    </source>
</evidence>
<sequence length="51" mass="5942">MFDNRGHRVGGEIDIANRKHATTIADMTPEDWADAARMLREWEAGRRREQC</sequence>
<dbReference type="Proteomes" id="UP000656548">
    <property type="component" value="Unassembled WGS sequence"/>
</dbReference>
<reference evidence="1 4" key="1">
    <citation type="submission" date="2020-10" db="EMBL/GenBank/DDBJ databases">
        <title>Sequencing the genomes of 1000 actinobacteria strains.</title>
        <authorList>
            <person name="Klenk H.-P."/>
        </authorList>
    </citation>
    <scope>NUCLEOTIDE SEQUENCE [LARGE SCALE GENOMIC DNA]</scope>
    <source>
        <strain evidence="1 4">DSM 46661</strain>
    </source>
</reference>
<comment type="caution">
    <text evidence="1">The sequence shown here is derived from an EMBL/GenBank/DDBJ whole genome shotgun (WGS) entry which is preliminary data.</text>
</comment>
<evidence type="ECO:0000313" key="1">
    <source>
        <dbReference type="EMBL" id="MBE1574805.1"/>
    </source>
</evidence>
<dbReference type="EMBL" id="JADBEJ010000001">
    <property type="protein sequence ID" value="MBE1574805.1"/>
    <property type="molecule type" value="Genomic_DNA"/>
</dbReference>
<protein>
    <submittedName>
        <fullName evidence="1">Uncharacterized protein</fullName>
    </submittedName>
</protein>
<name>A0ABR9L2Q2_9PSEU</name>
<accession>A0ABR9L2Q2</accession>
<proteinExistence type="predicted"/>
<keyword evidence="4" id="KW-1185">Reference proteome</keyword>
<dbReference type="EMBL" id="JADBEJ010000008">
    <property type="protein sequence ID" value="MBE1581741.1"/>
    <property type="molecule type" value="Genomic_DNA"/>
</dbReference>
<gene>
    <name evidence="1" type="ORF">H4W30_001834</name>
    <name evidence="2" type="ORF">H4W30_001851</name>
    <name evidence="3" type="ORF">H4W30_008822</name>
</gene>
<evidence type="ECO:0000313" key="3">
    <source>
        <dbReference type="EMBL" id="MBE1581741.1"/>
    </source>
</evidence>
<dbReference type="RefSeq" id="WP_192742360.1">
    <property type="nucleotide sequence ID" value="NZ_JADBEJ010000001.1"/>
</dbReference>
<dbReference type="EMBL" id="JADBEJ010000002">
    <property type="protein sequence ID" value="MBE1574807.1"/>
    <property type="molecule type" value="Genomic_DNA"/>
</dbReference>
<organism evidence="1 4">
    <name type="scientific">Amycolatopsis roodepoortensis</name>
    <dbReference type="NCBI Taxonomy" id="700274"/>
    <lineage>
        <taxon>Bacteria</taxon>
        <taxon>Bacillati</taxon>
        <taxon>Actinomycetota</taxon>
        <taxon>Actinomycetes</taxon>
        <taxon>Pseudonocardiales</taxon>
        <taxon>Pseudonocardiaceae</taxon>
        <taxon>Amycolatopsis</taxon>
    </lineage>
</organism>
<evidence type="ECO:0000313" key="2">
    <source>
        <dbReference type="EMBL" id="MBE1574807.1"/>
    </source>
</evidence>